<evidence type="ECO:0000313" key="3">
    <source>
        <dbReference type="Proteomes" id="UP001055101"/>
    </source>
</evidence>
<feature type="transmembrane region" description="Helical" evidence="1">
    <location>
        <begin position="48"/>
        <end position="67"/>
    </location>
</feature>
<proteinExistence type="predicted"/>
<feature type="transmembrane region" description="Helical" evidence="1">
    <location>
        <begin position="20"/>
        <end position="41"/>
    </location>
</feature>
<keyword evidence="1" id="KW-0812">Transmembrane</keyword>
<gene>
    <name evidence="2" type="ORF">EKPJFOCH_3878</name>
</gene>
<evidence type="ECO:0000313" key="2">
    <source>
        <dbReference type="EMBL" id="GJE57364.1"/>
    </source>
</evidence>
<comment type="caution">
    <text evidence="2">The sequence shown here is derived from an EMBL/GenBank/DDBJ whole genome shotgun (WGS) entry which is preliminary data.</text>
</comment>
<evidence type="ECO:0000256" key="1">
    <source>
        <dbReference type="SAM" id="Phobius"/>
    </source>
</evidence>
<dbReference type="Proteomes" id="UP001055101">
    <property type="component" value="Unassembled WGS sequence"/>
</dbReference>
<accession>A0ABQ4TSI7</accession>
<reference evidence="2" key="1">
    <citation type="journal article" date="2021" name="Front. Microbiol.">
        <title>Comprehensive Comparative Genomics and Phenotyping of Methylobacterium Species.</title>
        <authorList>
            <person name="Alessa O."/>
            <person name="Ogura Y."/>
            <person name="Fujitani Y."/>
            <person name="Takami H."/>
            <person name="Hayashi T."/>
            <person name="Sahin N."/>
            <person name="Tani A."/>
        </authorList>
    </citation>
    <scope>NUCLEOTIDE SEQUENCE</scope>
    <source>
        <strain evidence="2">DSM 23674</strain>
    </source>
</reference>
<keyword evidence="3" id="KW-1185">Reference proteome</keyword>
<dbReference type="EMBL" id="BPRA01000022">
    <property type="protein sequence ID" value="GJE57364.1"/>
    <property type="molecule type" value="Genomic_DNA"/>
</dbReference>
<sequence>MQSPHGRTGLLLLGCLTGPPAAFVALSPLIALVGYTTGWFGAEVVGNIVGLILLGAVVVAVFVAAVFAVVAAVLTVVGTAAVTVGSAIAHIFSRLR</sequence>
<name>A0ABQ4TSI7_9HYPH</name>
<keyword evidence="1" id="KW-0472">Membrane</keyword>
<reference evidence="2" key="2">
    <citation type="submission" date="2021-08" db="EMBL/GenBank/DDBJ databases">
        <authorList>
            <person name="Tani A."/>
            <person name="Ola A."/>
            <person name="Ogura Y."/>
            <person name="Katsura K."/>
            <person name="Hayashi T."/>
        </authorList>
    </citation>
    <scope>NUCLEOTIDE SEQUENCE</scope>
    <source>
        <strain evidence="2">DSM 23674</strain>
    </source>
</reference>
<keyword evidence="1" id="KW-1133">Transmembrane helix</keyword>
<organism evidence="2 3">
    <name type="scientific">Methylobacterium thuringiense</name>
    <dbReference type="NCBI Taxonomy" id="1003091"/>
    <lineage>
        <taxon>Bacteria</taxon>
        <taxon>Pseudomonadati</taxon>
        <taxon>Pseudomonadota</taxon>
        <taxon>Alphaproteobacteria</taxon>
        <taxon>Hyphomicrobiales</taxon>
        <taxon>Methylobacteriaceae</taxon>
        <taxon>Methylobacterium</taxon>
    </lineage>
</organism>
<feature type="transmembrane region" description="Helical" evidence="1">
    <location>
        <begin position="73"/>
        <end position="92"/>
    </location>
</feature>
<protein>
    <submittedName>
        <fullName evidence="2">Uncharacterized protein</fullName>
    </submittedName>
</protein>